<protein>
    <recommendedName>
        <fullName evidence="2">YbaK/aminoacyl-tRNA synthetase-associated domain-containing protein</fullName>
    </recommendedName>
</protein>
<comment type="caution">
    <text evidence="3">The sequence shown here is derived from an EMBL/GenBank/DDBJ whole genome shotgun (WGS) entry which is preliminary data.</text>
</comment>
<sequence length="236" mass="26624">MTDQEKLQQQPVESPAAPSGTGAGLRTQLMADVYHEPVCSLDDFLDRAKQDVMPDNIPEATMQIYNDAKARLGDEFRFFHVASDYYSWPFEQRIRVMAAPSTFHLCKTLVLENTKHRQDETKPLDQDRYWCVIVQYEAAVNITKLEKAVREWTGASRKAMHLRVAPAEKSLELTGFENGAVSPIGLRTDLPIVLSSSITELSPPLLYLGAGHVDWKVALSVQSFVEKWNVRVVDFA</sequence>
<dbReference type="Proteomes" id="UP000780801">
    <property type="component" value="Unassembled WGS sequence"/>
</dbReference>
<evidence type="ECO:0000313" key="3">
    <source>
        <dbReference type="EMBL" id="KAF9586218.1"/>
    </source>
</evidence>
<gene>
    <name evidence="3" type="ORF">BGW38_008428</name>
</gene>
<dbReference type="InterPro" id="IPR007214">
    <property type="entry name" value="YbaK/aa-tRNA-synth-assoc-dom"/>
</dbReference>
<evidence type="ECO:0000313" key="4">
    <source>
        <dbReference type="Proteomes" id="UP000780801"/>
    </source>
</evidence>
<dbReference type="CDD" id="cd04332">
    <property type="entry name" value="YbaK_like"/>
    <property type="match status" value="1"/>
</dbReference>
<dbReference type="OrthoDB" id="1058301at2759"/>
<dbReference type="PANTHER" id="PTHR30411">
    <property type="entry name" value="CYTOPLASMIC PROTEIN"/>
    <property type="match status" value="1"/>
</dbReference>
<feature type="region of interest" description="Disordered" evidence="1">
    <location>
        <begin position="1"/>
        <end position="23"/>
    </location>
</feature>
<reference evidence="3" key="1">
    <citation type="journal article" date="2020" name="Fungal Divers.">
        <title>Resolving the Mortierellaceae phylogeny through synthesis of multi-gene phylogenetics and phylogenomics.</title>
        <authorList>
            <person name="Vandepol N."/>
            <person name="Liber J."/>
            <person name="Desiro A."/>
            <person name="Na H."/>
            <person name="Kennedy M."/>
            <person name="Barry K."/>
            <person name="Grigoriev I.V."/>
            <person name="Miller A.N."/>
            <person name="O'Donnell K."/>
            <person name="Stajich J.E."/>
            <person name="Bonito G."/>
        </authorList>
    </citation>
    <scope>NUCLEOTIDE SEQUENCE</scope>
    <source>
        <strain evidence="3">KOD1015</strain>
    </source>
</reference>
<dbReference type="GO" id="GO:0002161">
    <property type="term" value="F:aminoacyl-tRNA deacylase activity"/>
    <property type="evidence" value="ECO:0007669"/>
    <property type="project" value="InterPro"/>
</dbReference>
<dbReference type="Pfam" id="PF04073">
    <property type="entry name" value="tRNA_edit"/>
    <property type="match status" value="1"/>
</dbReference>
<dbReference type="PANTHER" id="PTHR30411:SF4">
    <property type="entry name" value="YBAK_AMINOACYL-TRNA SYNTHETASE-ASSOCIATED DOMAIN-CONTAINING PROTEIN"/>
    <property type="match status" value="1"/>
</dbReference>
<evidence type="ECO:0000259" key="2">
    <source>
        <dbReference type="Pfam" id="PF04073"/>
    </source>
</evidence>
<accession>A0A9P6G2B3</accession>
<proteinExistence type="predicted"/>
<dbReference type="AlphaFoldDB" id="A0A9P6G2B3"/>
<dbReference type="InterPro" id="IPR036754">
    <property type="entry name" value="YbaK/aa-tRNA-synt-asso_dom_sf"/>
</dbReference>
<name>A0A9P6G2B3_9FUNG</name>
<dbReference type="SUPFAM" id="SSF55826">
    <property type="entry name" value="YbaK/ProRS associated domain"/>
    <property type="match status" value="1"/>
</dbReference>
<evidence type="ECO:0000256" key="1">
    <source>
        <dbReference type="SAM" id="MobiDB-lite"/>
    </source>
</evidence>
<dbReference type="EMBL" id="JAABOA010000058">
    <property type="protein sequence ID" value="KAF9586218.1"/>
    <property type="molecule type" value="Genomic_DNA"/>
</dbReference>
<keyword evidence="4" id="KW-1185">Reference proteome</keyword>
<dbReference type="Gene3D" id="3.90.960.10">
    <property type="entry name" value="YbaK/aminoacyl-tRNA synthetase-associated domain"/>
    <property type="match status" value="1"/>
</dbReference>
<feature type="domain" description="YbaK/aminoacyl-tRNA synthetase-associated" evidence="2">
    <location>
        <begin position="105"/>
        <end position="222"/>
    </location>
</feature>
<organism evidence="3 4">
    <name type="scientific">Lunasporangiospora selenospora</name>
    <dbReference type="NCBI Taxonomy" id="979761"/>
    <lineage>
        <taxon>Eukaryota</taxon>
        <taxon>Fungi</taxon>
        <taxon>Fungi incertae sedis</taxon>
        <taxon>Mucoromycota</taxon>
        <taxon>Mortierellomycotina</taxon>
        <taxon>Mortierellomycetes</taxon>
        <taxon>Mortierellales</taxon>
        <taxon>Mortierellaceae</taxon>
        <taxon>Lunasporangiospora</taxon>
    </lineage>
</organism>